<name>X0VPL0_9ZZZZ</name>
<dbReference type="EMBL" id="BARS01036268">
    <property type="protein sequence ID" value="GAG14423.1"/>
    <property type="molecule type" value="Genomic_DNA"/>
</dbReference>
<sequence length="179" mass="19458">DTAVPYDSNRYDDYEYDVAAAIHNEAAGWINLGAAWKAGGIWYYSLGYPDRSRGKGMVPYDIKFSYSGALPITPITGGMFHHGVNFDIVSMPFNLTLEKFMLNILLAAVGPVYLHFYVNGLLVQSETLNPVGVGVFLSGVTNLSAPIDILQDDLFYVEIEAAGGNDAMLTNVGYSEGTI</sequence>
<reference evidence="2" key="1">
    <citation type="journal article" date="2014" name="Front. Microbiol.">
        <title>High frequency of phylogenetically diverse reductive dehalogenase-homologous genes in deep subseafloor sedimentary metagenomes.</title>
        <authorList>
            <person name="Kawai M."/>
            <person name="Futagami T."/>
            <person name="Toyoda A."/>
            <person name="Takaki Y."/>
            <person name="Nishi S."/>
            <person name="Hori S."/>
            <person name="Arai W."/>
            <person name="Tsubouchi T."/>
            <person name="Morono Y."/>
            <person name="Uchiyama I."/>
            <person name="Ito T."/>
            <person name="Fujiyama A."/>
            <person name="Inagaki F."/>
            <person name="Takami H."/>
        </authorList>
    </citation>
    <scope>NUCLEOTIDE SEQUENCE</scope>
    <source>
        <strain evidence="2">Expedition CK06-06</strain>
    </source>
</reference>
<keyword evidence="1" id="KW-1133">Transmembrane helix</keyword>
<evidence type="ECO:0000313" key="2">
    <source>
        <dbReference type="EMBL" id="GAG14423.1"/>
    </source>
</evidence>
<gene>
    <name evidence="2" type="ORF">S01H1_55772</name>
</gene>
<protein>
    <submittedName>
        <fullName evidence="2">Uncharacterized protein</fullName>
    </submittedName>
</protein>
<keyword evidence="1" id="KW-0812">Transmembrane</keyword>
<organism evidence="2">
    <name type="scientific">marine sediment metagenome</name>
    <dbReference type="NCBI Taxonomy" id="412755"/>
    <lineage>
        <taxon>unclassified sequences</taxon>
        <taxon>metagenomes</taxon>
        <taxon>ecological metagenomes</taxon>
    </lineage>
</organism>
<keyword evidence="1" id="KW-0472">Membrane</keyword>
<accession>X0VPL0</accession>
<dbReference type="AlphaFoldDB" id="X0VPL0"/>
<feature type="non-terminal residue" evidence="2">
    <location>
        <position position="1"/>
    </location>
</feature>
<comment type="caution">
    <text evidence="2">The sequence shown here is derived from an EMBL/GenBank/DDBJ whole genome shotgun (WGS) entry which is preliminary data.</text>
</comment>
<proteinExistence type="predicted"/>
<evidence type="ECO:0000256" key="1">
    <source>
        <dbReference type="SAM" id="Phobius"/>
    </source>
</evidence>
<feature type="transmembrane region" description="Helical" evidence="1">
    <location>
        <begin position="100"/>
        <end position="118"/>
    </location>
</feature>